<accession>A0A511N433</accession>
<evidence type="ECO:0000259" key="1">
    <source>
        <dbReference type="Pfam" id="PF00717"/>
    </source>
</evidence>
<dbReference type="EMBL" id="BJXB01000012">
    <property type="protein sequence ID" value="GEM47176.1"/>
    <property type="molecule type" value="Genomic_DNA"/>
</dbReference>
<dbReference type="OrthoDB" id="71007at2"/>
<feature type="domain" description="Peptidase S24/S26A/S26B/S26C" evidence="1">
    <location>
        <begin position="24"/>
        <end position="126"/>
    </location>
</feature>
<gene>
    <name evidence="2" type="ORF">DC3_28110</name>
</gene>
<evidence type="ECO:0000313" key="2">
    <source>
        <dbReference type="EMBL" id="GEM47176.1"/>
    </source>
</evidence>
<sequence>MHKFSRSSIPFDSVIPLVSEYLYAVISAGEPIGELSLERVGWVKVRADYCKNEYLYIKVAGHSMDDGSDHAIKDGDIVVINTADRDARVGKIYMWEHPSVGPCLKKLDHIDGELMLTSLNPAHKPFVPEDGSRPLGRFVGVLQPAGWIEYR</sequence>
<protein>
    <recommendedName>
        <fullName evidence="1">Peptidase S24/S26A/S26B/S26C domain-containing protein</fullName>
    </recommendedName>
</protein>
<dbReference type="InterPro" id="IPR015927">
    <property type="entry name" value="Peptidase_S24_S26A/B/C"/>
</dbReference>
<dbReference type="Gene3D" id="2.10.109.10">
    <property type="entry name" value="Umud Fragment, subunit A"/>
    <property type="match status" value="1"/>
</dbReference>
<proteinExistence type="predicted"/>
<dbReference type="CDD" id="cd06529">
    <property type="entry name" value="S24_LexA-like"/>
    <property type="match status" value="1"/>
</dbReference>
<keyword evidence="3" id="KW-1185">Reference proteome</keyword>
<dbReference type="Proteomes" id="UP000321306">
    <property type="component" value="Unassembled WGS sequence"/>
</dbReference>
<organism evidence="2 3">
    <name type="scientific">Deinococcus cellulosilyticus (strain DSM 18568 / NBRC 106333 / KACC 11606 / 5516J-15)</name>
    <dbReference type="NCBI Taxonomy" id="1223518"/>
    <lineage>
        <taxon>Bacteria</taxon>
        <taxon>Thermotogati</taxon>
        <taxon>Deinococcota</taxon>
        <taxon>Deinococci</taxon>
        <taxon>Deinococcales</taxon>
        <taxon>Deinococcaceae</taxon>
        <taxon>Deinococcus</taxon>
    </lineage>
</organism>
<dbReference type="InterPro" id="IPR039418">
    <property type="entry name" value="LexA-like"/>
</dbReference>
<dbReference type="InterPro" id="IPR036286">
    <property type="entry name" value="LexA/Signal_pep-like_sf"/>
</dbReference>
<evidence type="ECO:0000313" key="3">
    <source>
        <dbReference type="Proteomes" id="UP000321306"/>
    </source>
</evidence>
<reference evidence="2 3" key="1">
    <citation type="submission" date="2019-07" db="EMBL/GenBank/DDBJ databases">
        <title>Whole genome shotgun sequence of Deinococcus cellulosilyticus NBRC 106333.</title>
        <authorList>
            <person name="Hosoyama A."/>
            <person name="Uohara A."/>
            <person name="Ohji S."/>
            <person name="Ichikawa N."/>
        </authorList>
    </citation>
    <scope>NUCLEOTIDE SEQUENCE [LARGE SCALE GENOMIC DNA]</scope>
    <source>
        <strain evidence="2 3">NBRC 106333</strain>
    </source>
</reference>
<dbReference type="RefSeq" id="WP_146885229.1">
    <property type="nucleotide sequence ID" value="NZ_BJXB01000012.1"/>
</dbReference>
<dbReference type="AlphaFoldDB" id="A0A511N433"/>
<dbReference type="Pfam" id="PF00717">
    <property type="entry name" value="Peptidase_S24"/>
    <property type="match status" value="1"/>
</dbReference>
<name>A0A511N433_DEIC1</name>
<comment type="caution">
    <text evidence="2">The sequence shown here is derived from an EMBL/GenBank/DDBJ whole genome shotgun (WGS) entry which is preliminary data.</text>
</comment>
<dbReference type="SUPFAM" id="SSF51306">
    <property type="entry name" value="LexA/Signal peptidase"/>
    <property type="match status" value="1"/>
</dbReference>